<dbReference type="Proteomes" id="UP000663623">
    <property type="component" value="Chromosome"/>
</dbReference>
<name>A0ABN6E4D5_9FIRM</name>
<reference evidence="2 3" key="1">
    <citation type="submission" date="2021-02" db="EMBL/GenBank/DDBJ databases">
        <title>Nitrogen-fixing ability and nitrogen fixation related genes of thermophilic fermentative bacteria in the genus Caldicellulosiruptor.</title>
        <authorList>
            <person name="Chen Y."/>
            <person name="Nishihara A."/>
            <person name="Haruta S."/>
        </authorList>
    </citation>
    <scope>NUCLEOTIDE SEQUENCE [LARGE SCALE GENOMIC DNA]</scope>
    <source>
        <strain evidence="2 3">YA01</strain>
    </source>
</reference>
<dbReference type="Pfam" id="PF01966">
    <property type="entry name" value="HD"/>
    <property type="match status" value="1"/>
</dbReference>
<gene>
    <name evidence="2" type="ORF">CaldiYA01_01680</name>
</gene>
<sequence>MDSIDLIALEMIKYFKNDVRRINHALKVFSFARLIGKAEGLDGKKQYILEAAALLHDIGIKVCEQKYNQVAGHLQEIEGPGVAKEILLPMNIEKDILERILFLIGNHHSYSKIDDIDFQILVEADFIVNIYEDAMECETIKSIKNKYFKTKMGLFLLEKMFEV</sequence>
<accession>A0ABN6E4D5</accession>
<keyword evidence="3" id="KW-1185">Reference proteome</keyword>
<dbReference type="RefSeq" id="WP_207180410.1">
    <property type="nucleotide sequence ID" value="NZ_AP024480.1"/>
</dbReference>
<evidence type="ECO:0000313" key="2">
    <source>
        <dbReference type="EMBL" id="BCS80208.1"/>
    </source>
</evidence>
<dbReference type="EMBL" id="AP024480">
    <property type="protein sequence ID" value="BCS80208.1"/>
    <property type="molecule type" value="Genomic_DNA"/>
</dbReference>
<proteinExistence type="predicted"/>
<dbReference type="Gene3D" id="1.10.3210.10">
    <property type="entry name" value="Hypothetical protein af1432"/>
    <property type="match status" value="1"/>
</dbReference>
<evidence type="ECO:0000259" key="1">
    <source>
        <dbReference type="Pfam" id="PF01966"/>
    </source>
</evidence>
<dbReference type="SUPFAM" id="SSF109604">
    <property type="entry name" value="HD-domain/PDEase-like"/>
    <property type="match status" value="1"/>
</dbReference>
<dbReference type="InterPro" id="IPR006674">
    <property type="entry name" value="HD_domain"/>
</dbReference>
<protein>
    <submittedName>
        <fullName evidence="2">HD family phosphohydrolase</fullName>
    </submittedName>
</protein>
<feature type="domain" description="HD" evidence="1">
    <location>
        <begin position="21"/>
        <end position="114"/>
    </location>
</feature>
<evidence type="ECO:0000313" key="3">
    <source>
        <dbReference type="Proteomes" id="UP000663623"/>
    </source>
</evidence>
<organism evidence="2 3">
    <name type="scientific">Caldicellulosiruptor diazotrophicus</name>
    <dbReference type="NCBI Taxonomy" id="2806205"/>
    <lineage>
        <taxon>Bacteria</taxon>
        <taxon>Bacillati</taxon>
        <taxon>Bacillota</taxon>
        <taxon>Bacillota incertae sedis</taxon>
        <taxon>Caldicellulosiruptorales</taxon>
        <taxon>Caldicellulosiruptoraceae</taxon>
        <taxon>Caldicellulosiruptor</taxon>
    </lineage>
</organism>
<dbReference type="InterPro" id="IPR003607">
    <property type="entry name" value="HD/PDEase_dom"/>
</dbReference>
<dbReference type="CDD" id="cd00077">
    <property type="entry name" value="HDc"/>
    <property type="match status" value="1"/>
</dbReference>